<comment type="subcellular location">
    <subcellularLocation>
        <location evidence="3">Cytoplasm</location>
    </subcellularLocation>
    <subcellularLocation>
        <location evidence="2">Nucleus</location>
    </subcellularLocation>
</comment>
<evidence type="ECO:0000256" key="6">
    <source>
        <dbReference type="ARBA" id="ARBA00022448"/>
    </source>
</evidence>
<evidence type="ECO:0000256" key="2">
    <source>
        <dbReference type="ARBA" id="ARBA00004123"/>
    </source>
</evidence>
<comment type="similarity">
    <text evidence="4">Belongs to the snurportin family.</text>
</comment>
<name>A0A2H3JSJ7_WOLCO</name>
<dbReference type="Gene3D" id="3.30.470.30">
    <property type="entry name" value="DNA ligase/mRNA capping enzyme"/>
    <property type="match status" value="1"/>
</dbReference>
<evidence type="ECO:0000256" key="3">
    <source>
        <dbReference type="ARBA" id="ARBA00004496"/>
    </source>
</evidence>
<feature type="compositionally biased region" description="Polar residues" evidence="10">
    <location>
        <begin position="105"/>
        <end position="118"/>
    </location>
</feature>
<accession>A0A2H3JSJ7</accession>
<dbReference type="GO" id="GO:0003723">
    <property type="term" value="F:RNA binding"/>
    <property type="evidence" value="ECO:0007669"/>
    <property type="project" value="UniProtKB-KW"/>
</dbReference>
<dbReference type="AlphaFoldDB" id="A0A2H3JSJ7"/>
<proteinExistence type="inferred from homology"/>
<dbReference type="InterPro" id="IPR047857">
    <property type="entry name" value="Snurportin1_C"/>
</dbReference>
<comment type="function">
    <text evidence="1">Functions as an U snRNP-specific nuclear import adapter. Involved in the trimethylguanosine (m3G)-cap-dependent nuclear import of U snRNPs. Binds specifically to the terminal m3G-cap U snRNAs.</text>
</comment>
<feature type="region of interest" description="Disordered" evidence="10">
    <location>
        <begin position="95"/>
        <end position="146"/>
    </location>
</feature>
<keyword evidence="8" id="KW-0694">RNA-binding</keyword>
<evidence type="ECO:0000256" key="4">
    <source>
        <dbReference type="ARBA" id="ARBA00007540"/>
    </source>
</evidence>
<dbReference type="OMA" id="FRLWWRD"/>
<feature type="domain" description="Snurportin-1 m3G cap-binding" evidence="11">
    <location>
        <begin position="177"/>
        <end position="288"/>
    </location>
</feature>
<dbReference type="STRING" id="742152.A0A2H3JSJ7"/>
<evidence type="ECO:0000256" key="5">
    <source>
        <dbReference type="ARBA" id="ARBA00016034"/>
    </source>
</evidence>
<evidence type="ECO:0000313" key="13">
    <source>
        <dbReference type="Proteomes" id="UP000218811"/>
    </source>
</evidence>
<evidence type="ECO:0000256" key="1">
    <source>
        <dbReference type="ARBA" id="ARBA00003975"/>
    </source>
</evidence>
<dbReference type="EMBL" id="KB468168">
    <property type="protein sequence ID" value="PCH45122.1"/>
    <property type="molecule type" value="Genomic_DNA"/>
</dbReference>
<dbReference type="GO" id="GO:0005634">
    <property type="term" value="C:nucleus"/>
    <property type="evidence" value="ECO:0007669"/>
    <property type="project" value="UniProtKB-SubCell"/>
</dbReference>
<reference evidence="12 13" key="1">
    <citation type="journal article" date="2012" name="Science">
        <title>The Paleozoic origin of enzymatic lignin decomposition reconstructed from 31 fungal genomes.</title>
        <authorList>
            <person name="Floudas D."/>
            <person name="Binder M."/>
            <person name="Riley R."/>
            <person name="Barry K."/>
            <person name="Blanchette R.A."/>
            <person name="Henrissat B."/>
            <person name="Martinez A.T."/>
            <person name="Otillar R."/>
            <person name="Spatafora J.W."/>
            <person name="Yadav J.S."/>
            <person name="Aerts A."/>
            <person name="Benoit I."/>
            <person name="Boyd A."/>
            <person name="Carlson A."/>
            <person name="Copeland A."/>
            <person name="Coutinho P.M."/>
            <person name="de Vries R.P."/>
            <person name="Ferreira P."/>
            <person name="Findley K."/>
            <person name="Foster B."/>
            <person name="Gaskell J."/>
            <person name="Glotzer D."/>
            <person name="Gorecki P."/>
            <person name="Heitman J."/>
            <person name="Hesse C."/>
            <person name="Hori C."/>
            <person name="Igarashi K."/>
            <person name="Jurgens J.A."/>
            <person name="Kallen N."/>
            <person name="Kersten P."/>
            <person name="Kohler A."/>
            <person name="Kuees U."/>
            <person name="Kumar T.K.A."/>
            <person name="Kuo A."/>
            <person name="LaButti K."/>
            <person name="Larrondo L.F."/>
            <person name="Lindquist E."/>
            <person name="Ling A."/>
            <person name="Lombard V."/>
            <person name="Lucas S."/>
            <person name="Lundell T."/>
            <person name="Martin R."/>
            <person name="McLaughlin D.J."/>
            <person name="Morgenstern I."/>
            <person name="Morin E."/>
            <person name="Murat C."/>
            <person name="Nagy L.G."/>
            <person name="Nolan M."/>
            <person name="Ohm R.A."/>
            <person name="Patyshakuliyeva A."/>
            <person name="Rokas A."/>
            <person name="Ruiz-Duenas F.J."/>
            <person name="Sabat G."/>
            <person name="Salamov A."/>
            <person name="Samejima M."/>
            <person name="Schmutz J."/>
            <person name="Slot J.C."/>
            <person name="St John F."/>
            <person name="Stenlid J."/>
            <person name="Sun H."/>
            <person name="Sun S."/>
            <person name="Syed K."/>
            <person name="Tsang A."/>
            <person name="Wiebenga A."/>
            <person name="Young D."/>
            <person name="Pisabarro A."/>
            <person name="Eastwood D.C."/>
            <person name="Martin F."/>
            <person name="Cullen D."/>
            <person name="Grigoriev I.V."/>
            <person name="Hibbett D.S."/>
        </authorList>
    </citation>
    <scope>NUCLEOTIDE SEQUENCE [LARGE SCALE GENOMIC DNA]</scope>
    <source>
        <strain evidence="12 13">MD-104</strain>
    </source>
</reference>
<dbReference type="SUPFAM" id="SSF56091">
    <property type="entry name" value="DNA ligase/mRNA capping enzyme, catalytic domain"/>
    <property type="match status" value="1"/>
</dbReference>
<dbReference type="GO" id="GO:0061015">
    <property type="term" value="P:snRNA import into nucleus"/>
    <property type="evidence" value="ECO:0007669"/>
    <property type="project" value="InterPro"/>
</dbReference>
<evidence type="ECO:0000256" key="8">
    <source>
        <dbReference type="ARBA" id="ARBA00022884"/>
    </source>
</evidence>
<dbReference type="Pfam" id="PF21974">
    <property type="entry name" value="SPN1_m3Gcap_bd"/>
    <property type="match status" value="1"/>
</dbReference>
<dbReference type="GO" id="GO:0005737">
    <property type="term" value="C:cytoplasm"/>
    <property type="evidence" value="ECO:0007669"/>
    <property type="project" value="UniProtKB-SubCell"/>
</dbReference>
<protein>
    <recommendedName>
        <fullName evidence="5">Snurportin-1</fullName>
    </recommendedName>
</protein>
<gene>
    <name evidence="12" type="ORF">WOLCODRAFT_139399</name>
</gene>
<evidence type="ECO:0000256" key="10">
    <source>
        <dbReference type="SAM" id="MobiDB-lite"/>
    </source>
</evidence>
<feature type="compositionally biased region" description="Basic and acidic residues" evidence="10">
    <location>
        <begin position="29"/>
        <end position="41"/>
    </location>
</feature>
<dbReference type="PANTHER" id="PTHR13403:SF6">
    <property type="entry name" value="SNURPORTIN-1"/>
    <property type="match status" value="1"/>
</dbReference>
<evidence type="ECO:0000256" key="9">
    <source>
        <dbReference type="ARBA" id="ARBA00023242"/>
    </source>
</evidence>
<keyword evidence="6" id="KW-0813">Transport</keyword>
<evidence type="ECO:0000259" key="11">
    <source>
        <dbReference type="Pfam" id="PF21974"/>
    </source>
</evidence>
<evidence type="ECO:0000313" key="12">
    <source>
        <dbReference type="EMBL" id="PCH45122.1"/>
    </source>
</evidence>
<keyword evidence="7" id="KW-0963">Cytoplasm</keyword>
<keyword evidence="13" id="KW-1185">Reference proteome</keyword>
<dbReference type="Proteomes" id="UP000218811">
    <property type="component" value="Unassembled WGS sequence"/>
</dbReference>
<keyword evidence="9" id="KW-0539">Nucleus</keyword>
<dbReference type="InterPro" id="IPR017336">
    <property type="entry name" value="Snurportin-1"/>
</dbReference>
<dbReference type="OrthoDB" id="10003593at2759"/>
<organism evidence="12 13">
    <name type="scientific">Wolfiporia cocos (strain MD-104)</name>
    <name type="common">Brown rot fungus</name>
    <dbReference type="NCBI Taxonomy" id="742152"/>
    <lineage>
        <taxon>Eukaryota</taxon>
        <taxon>Fungi</taxon>
        <taxon>Dikarya</taxon>
        <taxon>Basidiomycota</taxon>
        <taxon>Agaricomycotina</taxon>
        <taxon>Agaricomycetes</taxon>
        <taxon>Polyporales</taxon>
        <taxon>Phaeolaceae</taxon>
        <taxon>Wolfiporia</taxon>
    </lineage>
</organism>
<feature type="region of interest" description="Disordered" evidence="10">
    <location>
        <begin position="20"/>
        <end position="41"/>
    </location>
</feature>
<sequence length="463" mass="50668">MFEERKASYKAPPALIRDISSSQAHRRTKALEEQKRRRAERFDSARQLDLFADLTLGASEDEGVDENDSLVQDEPEILREGVSQFASMLQPSANVSSELPIPSESAMSSSQNSDVQSWGNKRGKNKRKGKPREAAAIAQPRGSAKKKQGKWADKCMYAELLEMVEEIHDARIARDGIPDNIETGWVAVTPVPVGKRCLAVIHQTSGIAGVVPNLTLRSRVLGKPLMQPFPSPLPPETILDCILDANWRDNGILHVLDVLKWKGQDITECETLFRLWWRDTRLAELPAFPPPPSAANTNAQSSSCIGVQAHYQFPHPASFVPVPYHTDTTLAHLANDLIPLTRSVCSVTVAIPSQTSAHDAEAAMDLDGEVSSLVQLETMVSQVQPDGMLLYVSQATYEPGTTPLSSWIPLKAYEPNTGAGDGMQADVESPLAVFERLINKRLALRLSVAAANSLPEVSMDAIL</sequence>
<evidence type="ECO:0000256" key="7">
    <source>
        <dbReference type="ARBA" id="ARBA00022490"/>
    </source>
</evidence>
<feature type="compositionally biased region" description="Basic residues" evidence="10">
    <location>
        <begin position="121"/>
        <end position="130"/>
    </location>
</feature>
<dbReference type="PANTHER" id="PTHR13403">
    <property type="entry name" value="SNURPORTIN1 RNUT1 PROTEIN RNA, U TRANSPORTER 1"/>
    <property type="match status" value="1"/>
</dbReference>